<evidence type="ECO:0000259" key="2">
    <source>
        <dbReference type="Pfam" id="PF07589"/>
    </source>
</evidence>
<keyword evidence="1" id="KW-0732">Signal</keyword>
<feature type="chain" id="PRO_5004126823" evidence="1">
    <location>
        <begin position="20"/>
        <end position="269"/>
    </location>
</feature>
<keyword evidence="4" id="KW-1185">Reference proteome</keyword>
<name>N6W2L0_9GAMM</name>
<evidence type="ECO:0000256" key="1">
    <source>
        <dbReference type="SAM" id="SignalP"/>
    </source>
</evidence>
<dbReference type="EMBL" id="APLQ01000010">
    <property type="protein sequence ID" value="ENO16770.1"/>
    <property type="molecule type" value="Genomic_DNA"/>
</dbReference>
<accession>N6W2L0</accession>
<evidence type="ECO:0000313" key="3">
    <source>
        <dbReference type="EMBL" id="ENO16770.1"/>
    </source>
</evidence>
<evidence type="ECO:0000313" key="4">
    <source>
        <dbReference type="Proteomes" id="UP000013165"/>
    </source>
</evidence>
<dbReference type="InterPro" id="IPR013424">
    <property type="entry name" value="Ice-binding_C"/>
</dbReference>
<dbReference type="STRING" id="626887.J057_03660"/>
<dbReference type="RefSeq" id="WP_004583280.1">
    <property type="nucleotide sequence ID" value="NZ_AP028878.1"/>
</dbReference>
<gene>
    <name evidence="3" type="ORF">J057_03660</name>
</gene>
<feature type="signal peptide" evidence="1">
    <location>
        <begin position="1"/>
        <end position="19"/>
    </location>
</feature>
<dbReference type="NCBIfam" id="TIGR02595">
    <property type="entry name" value="PEP_CTERM"/>
    <property type="match status" value="1"/>
</dbReference>
<organism evidence="3 4">
    <name type="scientific">Marinobacter nanhaiticus D15-8W</name>
    <dbReference type="NCBI Taxonomy" id="626887"/>
    <lineage>
        <taxon>Bacteria</taxon>
        <taxon>Pseudomonadati</taxon>
        <taxon>Pseudomonadota</taxon>
        <taxon>Gammaproteobacteria</taxon>
        <taxon>Pseudomonadales</taxon>
        <taxon>Marinobacteraceae</taxon>
        <taxon>Marinobacter</taxon>
    </lineage>
</organism>
<comment type="caution">
    <text evidence="3">The sequence shown here is derived from an EMBL/GenBank/DDBJ whole genome shotgun (WGS) entry which is preliminary data.</text>
</comment>
<protein>
    <submittedName>
        <fullName evidence="3">PEP-CTERM sorting domain-containing protein</fullName>
    </submittedName>
</protein>
<feature type="domain" description="Ice-binding protein C-terminal" evidence="2">
    <location>
        <begin position="236"/>
        <end position="255"/>
    </location>
</feature>
<dbReference type="Pfam" id="PF07589">
    <property type="entry name" value="PEP-CTERM"/>
    <property type="match status" value="1"/>
</dbReference>
<dbReference type="AlphaFoldDB" id="N6W2L0"/>
<dbReference type="HOGENOM" id="CLU_1033655_0_0_6"/>
<sequence>MKRILTLAVAMLFASVSNVDRSWAVVATIPTTGIAATSVVVGAAATTEGSLEETRSKWNRKFLTFGGLLLATVDPDPATYLSGTSVIHYPEELLEFQQLTWFGPFSDMSTGEMGPTPTSGAVQGSGFTDDVQVFVPQGPNPDLSITSSVSGDGVLTVSWNADPGIIADSESANIFAAVFSSISEEDLFFEVMEAGNPLANFSQDTSAQSLTCIPPGDEEPRGCGYPDEPITFGVTQVPEPSTIFLFGLSLTGLAFTLVGKRRSAVSQVV</sequence>
<dbReference type="Proteomes" id="UP000013165">
    <property type="component" value="Unassembled WGS sequence"/>
</dbReference>
<reference evidence="3 4" key="1">
    <citation type="journal article" date="2013" name="Genome Announc.">
        <title>Genome Sequence of the Polycyclic Aromatic Hydrocarbon-Degrading Bacterium Strain Marinobacter nanhaiticus D15-8WT.</title>
        <authorList>
            <person name="Cui Z."/>
            <person name="Gao W."/>
            <person name="Li Q."/>
            <person name="Xu G."/>
            <person name="Zheng L."/>
        </authorList>
    </citation>
    <scope>NUCLEOTIDE SEQUENCE [LARGE SCALE GENOMIC DNA]</scope>
    <source>
        <strain evidence="3 4">D15-8W</strain>
    </source>
</reference>
<proteinExistence type="predicted"/>